<name>A0A1I1RE90_9FLAO</name>
<dbReference type="AlphaFoldDB" id="A0A1I1RE90"/>
<keyword evidence="2" id="KW-0413">Isomerase</keyword>
<dbReference type="GO" id="GO:0016491">
    <property type="term" value="F:oxidoreductase activity"/>
    <property type="evidence" value="ECO:0007669"/>
    <property type="project" value="InterPro"/>
</dbReference>
<dbReference type="OrthoDB" id="9815205at2"/>
<evidence type="ECO:0000313" key="2">
    <source>
        <dbReference type="EMBL" id="SFD32609.1"/>
    </source>
</evidence>
<dbReference type="Proteomes" id="UP000199439">
    <property type="component" value="Unassembled WGS sequence"/>
</dbReference>
<dbReference type="PANTHER" id="PTHR42852:SF17">
    <property type="entry name" value="THIOREDOXIN-LIKE PROTEIN HI_1115"/>
    <property type="match status" value="1"/>
</dbReference>
<feature type="domain" description="Thioredoxin" evidence="1">
    <location>
        <begin position="32"/>
        <end position="185"/>
    </location>
</feature>
<dbReference type="RefSeq" id="WP_092853039.1">
    <property type="nucleotide sequence ID" value="NZ_FOMI01000009.1"/>
</dbReference>
<sequence>MQHSIKIKNIIFFVLLGLLLLPQTRKPIQVYLHKGLALFAPNVIEASNQSIIKDYNWVLKGENNTDFNFTTTKNKVVLLNFWATWCPPCIAEMPSMQLLYEDYKDKIEFVFVSNEDFQTTHSFLMDNKFSFSSFKAISKFPEVFNVSSIPRTFLIDKKGNIVIDKTGASNWNSETVRETIDALLKN</sequence>
<organism evidence="2 3">
    <name type="scientific">Algibacter pectinivorans</name>
    <dbReference type="NCBI Taxonomy" id="870482"/>
    <lineage>
        <taxon>Bacteria</taxon>
        <taxon>Pseudomonadati</taxon>
        <taxon>Bacteroidota</taxon>
        <taxon>Flavobacteriia</taxon>
        <taxon>Flavobacteriales</taxon>
        <taxon>Flavobacteriaceae</taxon>
        <taxon>Algibacter</taxon>
    </lineage>
</organism>
<reference evidence="3" key="1">
    <citation type="submission" date="2016-10" db="EMBL/GenBank/DDBJ databases">
        <authorList>
            <person name="Varghese N."/>
            <person name="Submissions S."/>
        </authorList>
    </citation>
    <scope>NUCLEOTIDE SEQUENCE [LARGE SCALE GENOMIC DNA]</scope>
    <source>
        <strain evidence="3">DSM 25730</strain>
    </source>
</reference>
<dbReference type="Gene3D" id="3.40.30.10">
    <property type="entry name" value="Glutaredoxin"/>
    <property type="match status" value="1"/>
</dbReference>
<evidence type="ECO:0000313" key="3">
    <source>
        <dbReference type="Proteomes" id="UP000199439"/>
    </source>
</evidence>
<protein>
    <submittedName>
        <fullName evidence="2">Thiol-disulfide isomerase or thioredoxin</fullName>
    </submittedName>
</protein>
<dbReference type="PROSITE" id="PS51352">
    <property type="entry name" value="THIOREDOXIN_2"/>
    <property type="match status" value="1"/>
</dbReference>
<evidence type="ECO:0000259" key="1">
    <source>
        <dbReference type="PROSITE" id="PS51352"/>
    </source>
</evidence>
<gene>
    <name evidence="2" type="ORF">SAMN04487987_109154</name>
</gene>
<proteinExistence type="predicted"/>
<dbReference type="EMBL" id="FOMI01000009">
    <property type="protein sequence ID" value="SFD32609.1"/>
    <property type="molecule type" value="Genomic_DNA"/>
</dbReference>
<dbReference type="SUPFAM" id="SSF52833">
    <property type="entry name" value="Thioredoxin-like"/>
    <property type="match status" value="1"/>
</dbReference>
<dbReference type="InterPro" id="IPR013766">
    <property type="entry name" value="Thioredoxin_domain"/>
</dbReference>
<dbReference type="InterPro" id="IPR013740">
    <property type="entry name" value="Redoxin"/>
</dbReference>
<dbReference type="PANTHER" id="PTHR42852">
    <property type="entry name" value="THIOL:DISULFIDE INTERCHANGE PROTEIN DSBE"/>
    <property type="match status" value="1"/>
</dbReference>
<dbReference type="GO" id="GO:0016853">
    <property type="term" value="F:isomerase activity"/>
    <property type="evidence" value="ECO:0007669"/>
    <property type="project" value="UniProtKB-KW"/>
</dbReference>
<keyword evidence="3" id="KW-1185">Reference proteome</keyword>
<dbReference type="CDD" id="cd02966">
    <property type="entry name" value="TlpA_like_family"/>
    <property type="match status" value="1"/>
</dbReference>
<dbReference type="InterPro" id="IPR050553">
    <property type="entry name" value="Thioredoxin_ResA/DsbE_sf"/>
</dbReference>
<dbReference type="STRING" id="870482.SAMN04487987_109154"/>
<dbReference type="InterPro" id="IPR036249">
    <property type="entry name" value="Thioredoxin-like_sf"/>
</dbReference>
<dbReference type="Pfam" id="PF08534">
    <property type="entry name" value="Redoxin"/>
    <property type="match status" value="1"/>
</dbReference>
<accession>A0A1I1RE90</accession>